<evidence type="ECO:0000313" key="3">
    <source>
        <dbReference type="EMBL" id="KAF2175170.1"/>
    </source>
</evidence>
<dbReference type="EMBL" id="ML994741">
    <property type="protein sequence ID" value="KAF2175170.1"/>
    <property type="molecule type" value="Genomic_DNA"/>
</dbReference>
<keyword evidence="4" id="KW-1185">Reference proteome</keyword>
<feature type="non-terminal residue" evidence="3">
    <location>
        <position position="50"/>
    </location>
</feature>
<dbReference type="OrthoDB" id="71166at2759"/>
<dbReference type="InterPro" id="IPR006600">
    <property type="entry name" value="HTH_CenpB_DNA-bd_dom"/>
</dbReference>
<accession>A0A6A6DB20</accession>
<evidence type="ECO:0000259" key="2">
    <source>
        <dbReference type="PROSITE" id="PS51253"/>
    </source>
</evidence>
<protein>
    <recommendedName>
        <fullName evidence="2">HTH CENPB-type domain-containing protein</fullName>
    </recommendedName>
</protein>
<organism evidence="3 4">
    <name type="scientific">Zopfia rhizophila CBS 207.26</name>
    <dbReference type="NCBI Taxonomy" id="1314779"/>
    <lineage>
        <taxon>Eukaryota</taxon>
        <taxon>Fungi</taxon>
        <taxon>Dikarya</taxon>
        <taxon>Ascomycota</taxon>
        <taxon>Pezizomycotina</taxon>
        <taxon>Dothideomycetes</taxon>
        <taxon>Dothideomycetes incertae sedis</taxon>
        <taxon>Zopfiaceae</taxon>
        <taxon>Zopfia</taxon>
    </lineage>
</organism>
<evidence type="ECO:0000256" key="1">
    <source>
        <dbReference type="ARBA" id="ARBA00023125"/>
    </source>
</evidence>
<dbReference type="Proteomes" id="UP000800200">
    <property type="component" value="Unassembled WGS sequence"/>
</dbReference>
<dbReference type="PROSITE" id="PS51253">
    <property type="entry name" value="HTH_CENPB"/>
    <property type="match status" value="1"/>
</dbReference>
<sequence length="50" mass="5892">MAAWEWPITISYLEGLVRDLLSKRGDTQPLGHNWYKNFLTRHPEIKPKLA</sequence>
<reference evidence="3" key="1">
    <citation type="journal article" date="2020" name="Stud. Mycol.">
        <title>101 Dothideomycetes genomes: a test case for predicting lifestyles and emergence of pathogens.</title>
        <authorList>
            <person name="Haridas S."/>
            <person name="Albert R."/>
            <person name="Binder M."/>
            <person name="Bloem J."/>
            <person name="Labutti K."/>
            <person name="Salamov A."/>
            <person name="Andreopoulos B."/>
            <person name="Baker S."/>
            <person name="Barry K."/>
            <person name="Bills G."/>
            <person name="Bluhm B."/>
            <person name="Cannon C."/>
            <person name="Castanera R."/>
            <person name="Culley D."/>
            <person name="Daum C."/>
            <person name="Ezra D."/>
            <person name="Gonzalez J."/>
            <person name="Henrissat B."/>
            <person name="Kuo A."/>
            <person name="Liang C."/>
            <person name="Lipzen A."/>
            <person name="Lutzoni F."/>
            <person name="Magnuson J."/>
            <person name="Mondo S."/>
            <person name="Nolan M."/>
            <person name="Ohm R."/>
            <person name="Pangilinan J."/>
            <person name="Park H.-J."/>
            <person name="Ramirez L."/>
            <person name="Alfaro M."/>
            <person name="Sun H."/>
            <person name="Tritt A."/>
            <person name="Yoshinaga Y."/>
            <person name="Zwiers L.-H."/>
            <person name="Turgeon B."/>
            <person name="Goodwin S."/>
            <person name="Spatafora J."/>
            <person name="Crous P."/>
            <person name="Grigoriev I."/>
        </authorList>
    </citation>
    <scope>NUCLEOTIDE SEQUENCE</scope>
    <source>
        <strain evidence="3">CBS 207.26</strain>
    </source>
</reference>
<gene>
    <name evidence="3" type="ORF">K469DRAFT_647378</name>
</gene>
<dbReference type="GO" id="GO:0003677">
    <property type="term" value="F:DNA binding"/>
    <property type="evidence" value="ECO:0007669"/>
    <property type="project" value="UniProtKB-KW"/>
</dbReference>
<keyword evidence="1" id="KW-0238">DNA-binding</keyword>
<proteinExistence type="predicted"/>
<feature type="domain" description="HTH CENPB-type" evidence="2">
    <location>
        <begin position="1"/>
        <end position="48"/>
    </location>
</feature>
<evidence type="ECO:0000313" key="4">
    <source>
        <dbReference type="Proteomes" id="UP000800200"/>
    </source>
</evidence>
<name>A0A6A6DB20_9PEZI</name>
<dbReference type="AlphaFoldDB" id="A0A6A6DB20"/>